<dbReference type="OrthoDB" id="8613538at2"/>
<evidence type="ECO:0000256" key="2">
    <source>
        <dbReference type="ARBA" id="ARBA00010333"/>
    </source>
</evidence>
<evidence type="ECO:0000259" key="9">
    <source>
        <dbReference type="SMART" id="SM00079"/>
    </source>
</evidence>
<protein>
    <submittedName>
        <fullName evidence="10">Amino acid ABC transporter substrate-binding protein</fullName>
    </submittedName>
</protein>
<feature type="domain" description="Ionotropic glutamate receptor C-terminal" evidence="9">
    <location>
        <begin position="51"/>
        <end position="269"/>
    </location>
</feature>
<reference evidence="10 11" key="1">
    <citation type="journal article" date="2003" name="Int. J. Syst. Evol. Microbiol.">
        <title>Virgibacillus carmonensis sp. nov., Virgibacillus necropolis sp. nov. and Virgibacillus picturae sp. nov., three novel species isolated from deteriorated mural paintings, transfer of the species of the genus salibacillus to Virgibacillus, as Virgibacillus marismortui comb. nov. and Virgibacillus salexigens comb. nov., and emended description of the genus Virgibacillus.</title>
        <authorList>
            <person name="Heyrman J."/>
            <person name="Logan N.A."/>
            <person name="Busse H.J."/>
            <person name="Balcaen A."/>
            <person name="Lebbe L."/>
            <person name="Rodriguez-Diaz M."/>
            <person name="Swings J."/>
            <person name="De Vos P."/>
        </authorList>
    </citation>
    <scope>NUCLEOTIDE SEQUENCE [LARGE SCALE GENOMIC DNA]</scope>
    <source>
        <strain evidence="10 11">LMG 19488</strain>
    </source>
</reference>
<name>A0A221MAF3_9BACI</name>
<dbReference type="PANTHER" id="PTHR35936:SF34">
    <property type="entry name" value="ABC TRANSPORTER EXTRACELLULAR-BINDING PROTEIN YCKB-RELATED"/>
    <property type="match status" value="1"/>
</dbReference>
<feature type="signal peptide" evidence="7">
    <location>
        <begin position="1"/>
        <end position="22"/>
    </location>
</feature>
<comment type="subcellular location">
    <subcellularLocation>
        <location evidence="1">Cell envelope</location>
    </subcellularLocation>
</comment>
<dbReference type="InterPro" id="IPR001320">
    <property type="entry name" value="Iontro_rcpt_C"/>
</dbReference>
<dbReference type="SMART" id="SM00079">
    <property type="entry name" value="PBPe"/>
    <property type="match status" value="1"/>
</dbReference>
<proteinExistence type="inferred from homology"/>
<evidence type="ECO:0000256" key="4">
    <source>
        <dbReference type="ARBA" id="ARBA00023139"/>
    </source>
</evidence>
<dbReference type="GO" id="GO:0015276">
    <property type="term" value="F:ligand-gated monoatomic ion channel activity"/>
    <property type="evidence" value="ECO:0007669"/>
    <property type="project" value="InterPro"/>
</dbReference>
<dbReference type="KEGG" id="vne:CFK40_06195"/>
<evidence type="ECO:0000313" key="10">
    <source>
        <dbReference type="EMBL" id="ASN04636.1"/>
    </source>
</evidence>
<dbReference type="PROSITE" id="PS51257">
    <property type="entry name" value="PROKAR_LIPOPROTEIN"/>
    <property type="match status" value="1"/>
</dbReference>
<evidence type="ECO:0000256" key="7">
    <source>
        <dbReference type="SAM" id="SignalP"/>
    </source>
</evidence>
<evidence type="ECO:0000256" key="3">
    <source>
        <dbReference type="ARBA" id="ARBA00022729"/>
    </source>
</evidence>
<organism evidence="10 11">
    <name type="scientific">Virgibacillus necropolis</name>
    <dbReference type="NCBI Taxonomy" id="163877"/>
    <lineage>
        <taxon>Bacteria</taxon>
        <taxon>Bacillati</taxon>
        <taxon>Bacillota</taxon>
        <taxon>Bacilli</taxon>
        <taxon>Bacillales</taxon>
        <taxon>Bacillaceae</taxon>
        <taxon>Virgibacillus</taxon>
    </lineage>
</organism>
<comment type="similarity">
    <text evidence="2 6">Belongs to the bacterial solute-binding protein 3 family.</text>
</comment>
<dbReference type="InterPro" id="IPR018313">
    <property type="entry name" value="SBP_3_CS"/>
</dbReference>
<keyword evidence="3 7" id="KW-0732">Signal</keyword>
<dbReference type="AlphaFoldDB" id="A0A221MAF3"/>
<dbReference type="EMBL" id="CP022437">
    <property type="protein sequence ID" value="ASN04636.1"/>
    <property type="molecule type" value="Genomic_DNA"/>
</dbReference>
<keyword evidence="4" id="KW-0564">Palmitate</keyword>
<dbReference type="Pfam" id="PF00497">
    <property type="entry name" value="SBP_bac_3"/>
    <property type="match status" value="1"/>
</dbReference>
<sequence length="273" mass="30206">MKKKVVLSFLALGFILILTACGSNEESSSNGESSSNSESKNLYKSIQDKGKILIGTEGTYPPFTFHNEEGDLTGFDVEIAREVADRIGVKAVFKETKWDSMFAGLNSGRFDMIANQVGITPERKEKYLFSDPYTQSSAVLVTHKNNNDIKSFEDIKGVPSAQSLTSNYANIAKEYGADVTSVEGFKEAMQLIASKRVEATINDRLSVLDFLNTQKDAPIKIVDREEDASQTSFAFRKGSEKLIEAVNKALAEMKEDGTYLEISQKWFGEDVSK</sequence>
<evidence type="ECO:0000259" key="8">
    <source>
        <dbReference type="SMART" id="SM00062"/>
    </source>
</evidence>
<dbReference type="CDD" id="cd13711">
    <property type="entry name" value="PBP2_Ngo0372_TcyA"/>
    <property type="match status" value="1"/>
</dbReference>
<dbReference type="SUPFAM" id="SSF53850">
    <property type="entry name" value="Periplasmic binding protein-like II"/>
    <property type="match status" value="1"/>
</dbReference>
<dbReference type="GO" id="GO:0030313">
    <property type="term" value="C:cell envelope"/>
    <property type="evidence" value="ECO:0007669"/>
    <property type="project" value="UniProtKB-SubCell"/>
</dbReference>
<dbReference type="Proteomes" id="UP000204391">
    <property type="component" value="Chromosome"/>
</dbReference>
<dbReference type="Gene3D" id="3.40.190.10">
    <property type="entry name" value="Periplasmic binding protein-like II"/>
    <property type="match status" value="2"/>
</dbReference>
<dbReference type="RefSeq" id="WP_089531487.1">
    <property type="nucleotide sequence ID" value="NZ_CP022437.1"/>
</dbReference>
<keyword evidence="11" id="KW-1185">Reference proteome</keyword>
<evidence type="ECO:0000256" key="5">
    <source>
        <dbReference type="ARBA" id="ARBA00023288"/>
    </source>
</evidence>
<evidence type="ECO:0000313" key="11">
    <source>
        <dbReference type="Proteomes" id="UP000204391"/>
    </source>
</evidence>
<keyword evidence="5" id="KW-0449">Lipoprotein</keyword>
<evidence type="ECO:0000256" key="1">
    <source>
        <dbReference type="ARBA" id="ARBA00004196"/>
    </source>
</evidence>
<feature type="domain" description="Solute-binding protein family 3/N-terminal" evidence="8">
    <location>
        <begin position="51"/>
        <end position="270"/>
    </location>
</feature>
<feature type="chain" id="PRO_5012939898" evidence="7">
    <location>
        <begin position="23"/>
        <end position="273"/>
    </location>
</feature>
<dbReference type="PROSITE" id="PS01039">
    <property type="entry name" value="SBP_BACTERIAL_3"/>
    <property type="match status" value="1"/>
</dbReference>
<dbReference type="PANTHER" id="PTHR35936">
    <property type="entry name" value="MEMBRANE-BOUND LYTIC MUREIN TRANSGLYCOSYLASE F"/>
    <property type="match status" value="1"/>
</dbReference>
<accession>A0A221MAF3</accession>
<dbReference type="SMART" id="SM00062">
    <property type="entry name" value="PBPb"/>
    <property type="match status" value="1"/>
</dbReference>
<dbReference type="GO" id="GO:0016020">
    <property type="term" value="C:membrane"/>
    <property type="evidence" value="ECO:0007669"/>
    <property type="project" value="InterPro"/>
</dbReference>
<evidence type="ECO:0000256" key="6">
    <source>
        <dbReference type="RuleBase" id="RU003744"/>
    </source>
</evidence>
<gene>
    <name evidence="10" type="ORF">CFK40_06195</name>
</gene>
<dbReference type="InterPro" id="IPR001638">
    <property type="entry name" value="Solute-binding_3/MltF_N"/>
</dbReference>